<proteinExistence type="predicted"/>
<dbReference type="AlphaFoldDB" id="A0A4R0PCY4"/>
<reference evidence="2 3" key="1">
    <citation type="journal article" date="2015" name="Antonie Van Leeuwenhoek">
        <title>Oricola cellulosilytica gen. nov., sp. nov., a cellulose-degrading bacterium of the family Phyllobacteriaceae isolated from surface seashore water, and emended descriptions of Mesorhizobium loti and Phyllobacterium myrsinacearum.</title>
        <authorList>
            <person name="Hameed A."/>
            <person name="Shahina M."/>
            <person name="Lai W.A."/>
            <person name="Lin S.Y."/>
            <person name="Young L.S."/>
            <person name="Liu Y.C."/>
            <person name="Hsu Y.H."/>
            <person name="Young C.C."/>
        </authorList>
    </citation>
    <scope>NUCLEOTIDE SEQUENCE [LARGE SCALE GENOMIC DNA]</scope>
    <source>
        <strain evidence="2 3">KCTC 52183</strain>
    </source>
</reference>
<comment type="caution">
    <text evidence="2">The sequence shown here is derived from an EMBL/GenBank/DDBJ whole genome shotgun (WGS) entry which is preliminary data.</text>
</comment>
<dbReference type="OrthoDB" id="8441904at2"/>
<dbReference type="RefSeq" id="WP_131566843.1">
    <property type="nucleotide sequence ID" value="NZ_JAINFK010000004.1"/>
</dbReference>
<accession>A0A4R0PCY4</accession>
<dbReference type="Proteomes" id="UP000291301">
    <property type="component" value="Unassembled WGS sequence"/>
</dbReference>
<protein>
    <submittedName>
        <fullName evidence="2">Uncharacterized protein</fullName>
    </submittedName>
</protein>
<gene>
    <name evidence="2" type="ORF">E0D97_06250</name>
</gene>
<sequence>MDKITIINRALSRIGCLPIQSEASPGPAGIGVVLTYDAVLEDVLSKYPWHFTIFFTALTALTASPPLGWSKAFQLPPQRLAQPRAYYESATDNRPLSRFQLSGNEVYTASETCFAEYQAKPPVPHWPGYFRELMTLCCAAEYALEIREDRTLRNTLRRDAYGPPDFQGDGGQFKVACDLDAQAAPSKQPADGRNPLTDIRDGYDADDARYGWG</sequence>
<organism evidence="2 3">
    <name type="scientific">Oricola cellulosilytica</name>
    <dbReference type="NCBI Taxonomy" id="1429082"/>
    <lineage>
        <taxon>Bacteria</taxon>
        <taxon>Pseudomonadati</taxon>
        <taxon>Pseudomonadota</taxon>
        <taxon>Alphaproteobacteria</taxon>
        <taxon>Hyphomicrobiales</taxon>
        <taxon>Ahrensiaceae</taxon>
        <taxon>Oricola</taxon>
    </lineage>
</organism>
<evidence type="ECO:0000256" key="1">
    <source>
        <dbReference type="SAM" id="MobiDB-lite"/>
    </source>
</evidence>
<dbReference type="EMBL" id="SJST01000002">
    <property type="protein sequence ID" value="TCD15146.1"/>
    <property type="molecule type" value="Genomic_DNA"/>
</dbReference>
<keyword evidence="3" id="KW-1185">Reference proteome</keyword>
<name>A0A4R0PCY4_9HYPH</name>
<feature type="region of interest" description="Disordered" evidence="1">
    <location>
        <begin position="183"/>
        <end position="202"/>
    </location>
</feature>
<evidence type="ECO:0000313" key="2">
    <source>
        <dbReference type="EMBL" id="TCD15146.1"/>
    </source>
</evidence>
<evidence type="ECO:0000313" key="3">
    <source>
        <dbReference type="Proteomes" id="UP000291301"/>
    </source>
</evidence>